<dbReference type="InterPro" id="IPR000639">
    <property type="entry name" value="Epox_hydrolase-like"/>
</dbReference>
<accession>A0ABW0HHG5</accession>
<dbReference type="Gene3D" id="3.40.50.1820">
    <property type="entry name" value="alpha/beta hydrolase"/>
    <property type="match status" value="1"/>
</dbReference>
<dbReference type="RefSeq" id="WP_377012422.1">
    <property type="nucleotide sequence ID" value="NZ_JBHSLV010000066.1"/>
</dbReference>
<dbReference type="InterPro" id="IPR000073">
    <property type="entry name" value="AB_hydrolase_1"/>
</dbReference>
<keyword evidence="3" id="KW-1185">Reference proteome</keyword>
<comment type="caution">
    <text evidence="2">The sequence shown here is derived from an EMBL/GenBank/DDBJ whole genome shotgun (WGS) entry which is preliminary data.</text>
</comment>
<dbReference type="PANTHER" id="PTHR42977">
    <property type="entry name" value="HYDROLASE-RELATED"/>
    <property type="match status" value="1"/>
</dbReference>
<protein>
    <submittedName>
        <fullName evidence="2">Alpha/beta fold hydrolase</fullName>
    </submittedName>
</protein>
<evidence type="ECO:0000259" key="1">
    <source>
        <dbReference type="Pfam" id="PF00561"/>
    </source>
</evidence>
<dbReference type="InterPro" id="IPR029058">
    <property type="entry name" value="AB_hydrolase_fold"/>
</dbReference>
<dbReference type="GO" id="GO:0016787">
    <property type="term" value="F:hydrolase activity"/>
    <property type="evidence" value="ECO:0007669"/>
    <property type="project" value="UniProtKB-KW"/>
</dbReference>
<dbReference type="InterPro" id="IPR051340">
    <property type="entry name" value="Haloalkane_dehalogenase"/>
</dbReference>
<dbReference type="Proteomes" id="UP001596104">
    <property type="component" value="Unassembled WGS sequence"/>
</dbReference>
<sequence>MTSANAVDPVPTSFHRTAIAGTEIFHREAGPQDAPALLLLHGFPASSHMFRDLIPRLAGQYRVIAPDYPGFGHSGAPSPAEFDYRFDRLADVVEELVERLGLKSYVLYMQDYGGPVGFRLALRRPERVRGLIVQNAVANAEGWNPEVTASMGPFWRERNAETEKPFTDLLKPETTRFQYVHGAARAERLSPDAWTMDQAGLDRPGNSEIQLRLLHDYQSNFAAYPAWQRYLVERQPPMLIVWGKNDPFFTLKGVDHLKQQVPGAEIHLFDAGHFALETHAGEIAERIRAFMARLTPSR</sequence>
<gene>
    <name evidence="2" type="ORF">ACFPPC_26110</name>
</gene>
<dbReference type="PRINTS" id="PR00111">
    <property type="entry name" value="ABHYDROLASE"/>
</dbReference>
<organism evidence="2 3">
    <name type="scientific">Bosea vestrisii</name>
    <dbReference type="NCBI Taxonomy" id="151416"/>
    <lineage>
        <taxon>Bacteria</taxon>
        <taxon>Pseudomonadati</taxon>
        <taxon>Pseudomonadota</taxon>
        <taxon>Alphaproteobacteria</taxon>
        <taxon>Hyphomicrobiales</taxon>
        <taxon>Boseaceae</taxon>
        <taxon>Bosea</taxon>
    </lineage>
</organism>
<proteinExistence type="predicted"/>
<feature type="domain" description="AB hydrolase-1" evidence="1">
    <location>
        <begin position="35"/>
        <end position="279"/>
    </location>
</feature>
<name>A0ABW0HHG5_9HYPH</name>
<evidence type="ECO:0000313" key="2">
    <source>
        <dbReference type="EMBL" id="MFC5396120.1"/>
    </source>
</evidence>
<dbReference type="Pfam" id="PF00561">
    <property type="entry name" value="Abhydrolase_1"/>
    <property type="match status" value="1"/>
</dbReference>
<evidence type="ECO:0000313" key="3">
    <source>
        <dbReference type="Proteomes" id="UP001596104"/>
    </source>
</evidence>
<reference evidence="3" key="1">
    <citation type="journal article" date="2019" name="Int. J. Syst. Evol. Microbiol.">
        <title>The Global Catalogue of Microorganisms (GCM) 10K type strain sequencing project: providing services to taxonomists for standard genome sequencing and annotation.</title>
        <authorList>
            <consortium name="The Broad Institute Genomics Platform"/>
            <consortium name="The Broad Institute Genome Sequencing Center for Infectious Disease"/>
            <person name="Wu L."/>
            <person name="Ma J."/>
        </authorList>
    </citation>
    <scope>NUCLEOTIDE SEQUENCE [LARGE SCALE GENOMIC DNA]</scope>
    <source>
        <strain evidence="3">CGMCC 1.16326</strain>
    </source>
</reference>
<keyword evidence="2" id="KW-0378">Hydrolase</keyword>
<dbReference type="PANTHER" id="PTHR42977:SF1">
    <property type="entry name" value="BLR6576 PROTEIN"/>
    <property type="match status" value="1"/>
</dbReference>
<dbReference type="PRINTS" id="PR00412">
    <property type="entry name" value="EPOXHYDRLASE"/>
</dbReference>
<dbReference type="SUPFAM" id="SSF53474">
    <property type="entry name" value="alpha/beta-Hydrolases"/>
    <property type="match status" value="1"/>
</dbReference>
<dbReference type="EMBL" id="JBHSLV010000066">
    <property type="protein sequence ID" value="MFC5396120.1"/>
    <property type="molecule type" value="Genomic_DNA"/>
</dbReference>